<comment type="caution">
    <text evidence="1">The sequence shown here is derived from an EMBL/GenBank/DDBJ whole genome shotgun (WGS) entry which is preliminary data.</text>
</comment>
<dbReference type="RefSeq" id="WP_133327258.1">
    <property type="nucleotide sequence ID" value="NZ_SMYL01000003.1"/>
</dbReference>
<reference evidence="1 2" key="1">
    <citation type="submission" date="2019-03" db="EMBL/GenBank/DDBJ databases">
        <title>Sapientia aquatica gen. nov., sp. nov., isolated from a crater lake.</title>
        <authorList>
            <person name="Felfoldi T."/>
            <person name="Szabo A."/>
            <person name="Toth E."/>
            <person name="Schumann P."/>
            <person name="Keki Z."/>
            <person name="Marialigeti K."/>
            <person name="Mathe I."/>
        </authorList>
    </citation>
    <scope>NUCLEOTIDE SEQUENCE [LARGE SCALE GENOMIC DNA]</scope>
    <source>
        <strain evidence="1 2">SA-152</strain>
    </source>
</reference>
<proteinExistence type="predicted"/>
<dbReference type="OrthoDB" id="9149679at2"/>
<evidence type="ECO:0000313" key="2">
    <source>
        <dbReference type="Proteomes" id="UP000294829"/>
    </source>
</evidence>
<dbReference type="AlphaFoldDB" id="A0A4R5W307"/>
<name>A0A4R5W307_9BURK</name>
<dbReference type="Pfam" id="PF18928">
    <property type="entry name" value="DUF5677"/>
    <property type="match status" value="1"/>
</dbReference>
<accession>A0A4R5W307</accession>
<organism evidence="1 2">
    <name type="scientific">Sapientia aquatica</name>
    <dbReference type="NCBI Taxonomy" id="1549640"/>
    <lineage>
        <taxon>Bacteria</taxon>
        <taxon>Pseudomonadati</taxon>
        <taxon>Pseudomonadota</taxon>
        <taxon>Betaproteobacteria</taxon>
        <taxon>Burkholderiales</taxon>
        <taxon>Oxalobacteraceae</taxon>
        <taxon>Sapientia</taxon>
    </lineage>
</organism>
<dbReference type="Proteomes" id="UP000294829">
    <property type="component" value="Unassembled WGS sequence"/>
</dbReference>
<sequence length="284" mass="31661">MERTLQKSNSELEIVIDEQLELLRLSLYVATQGPTNYNGELLICDLKEEKLKVSQMIALGAGQSITTILKCADWKGIPVRDLYPISRSAIESFINASYVLVENKNVAERAARWVKFRAWKQHNRNVGSGKFSLTLSTSPDEPAPPAEFAEFTEKGQCKEWSELDTASRIRRVGEIAGAKAGSRILAAYALNYAISSEIIHGSPFGINYFAQIHTPQNATLDDSIEATVQQIGDILLQIAHAIAGYLNAFFKSQKMVASFVTEQLLFNRILQLQRIDPQTVQDQI</sequence>
<dbReference type="EMBL" id="SMYL01000003">
    <property type="protein sequence ID" value="TDK66407.1"/>
    <property type="molecule type" value="Genomic_DNA"/>
</dbReference>
<gene>
    <name evidence="1" type="ORF">E2I14_07995</name>
</gene>
<dbReference type="InterPro" id="IPR043733">
    <property type="entry name" value="DUF5677"/>
</dbReference>
<keyword evidence="2" id="KW-1185">Reference proteome</keyword>
<evidence type="ECO:0000313" key="1">
    <source>
        <dbReference type="EMBL" id="TDK66407.1"/>
    </source>
</evidence>
<protein>
    <submittedName>
        <fullName evidence="1">Uncharacterized protein</fullName>
    </submittedName>
</protein>